<dbReference type="STRING" id="216142.LT40_06075"/>
<evidence type="ECO:0000313" key="1">
    <source>
        <dbReference type="EMBL" id="AIS17001.1"/>
    </source>
</evidence>
<accession>A0A089ZQ47</accession>
<keyword evidence="2" id="KW-1185">Reference proteome</keyword>
<gene>
    <name evidence="1" type="ORF">LT40_06075</name>
</gene>
<dbReference type="AlphaFoldDB" id="A0A089ZQ47"/>
<name>A0A089ZQ47_9PSED</name>
<evidence type="ECO:0000313" key="2">
    <source>
        <dbReference type="Proteomes" id="UP000029499"/>
    </source>
</evidence>
<dbReference type="HOGENOM" id="CLU_1702773_0_0_6"/>
<protein>
    <submittedName>
        <fullName evidence="1">Uncharacterized protein</fullName>
    </submittedName>
</protein>
<proteinExistence type="predicted"/>
<dbReference type="EMBL" id="CP009533">
    <property type="protein sequence ID" value="AIS17001.1"/>
    <property type="molecule type" value="Genomic_DNA"/>
</dbReference>
<organism evidence="1 2">
    <name type="scientific">Pseudomonas rhizosphaerae</name>
    <dbReference type="NCBI Taxonomy" id="216142"/>
    <lineage>
        <taxon>Bacteria</taxon>
        <taxon>Pseudomonadati</taxon>
        <taxon>Pseudomonadota</taxon>
        <taxon>Gammaproteobacteria</taxon>
        <taxon>Pseudomonadales</taxon>
        <taxon>Pseudomonadaceae</taxon>
        <taxon>Pseudomonas</taxon>
    </lineage>
</organism>
<sequence length="154" mass="16624">MDVSMNTFAAGSFYAQLECITPGHTGIVGVAENATVPTQRGQLVIGETSARVVFFFDYKGQAQGRIHFRIRAALKGSWRGATLGVSGDGSLSLNTPEYEADDWGIVPLNAWGTGSKLEFSLQTRQGRQVGLHSERRLALGAEPVGVFRPTLRRG</sequence>
<dbReference type="KEGG" id="prh:LT40_06075"/>
<reference evidence="1 2" key="1">
    <citation type="journal article" date="2015" name="J. Biotechnol.">
        <title>Complete genome sequence of Pseudomonas rhizosphaerae IH5T (=DSM 16299T), a phosphate-solubilizing rhizobacterium for bacterial biofertilizer.</title>
        <authorList>
            <person name="Kwak Y."/>
            <person name="Jung B.K."/>
            <person name="Shin J.H."/>
        </authorList>
    </citation>
    <scope>NUCLEOTIDE SEQUENCE [LARGE SCALE GENOMIC DNA]</scope>
    <source>
        <strain evidence="1">DSM 16299</strain>
    </source>
</reference>
<dbReference type="Proteomes" id="UP000029499">
    <property type="component" value="Chromosome"/>
</dbReference>